<dbReference type="GO" id="GO:0015630">
    <property type="term" value="C:microtubule cytoskeleton"/>
    <property type="evidence" value="ECO:0007669"/>
    <property type="project" value="TreeGrafter"/>
</dbReference>
<keyword evidence="2" id="KW-1185">Reference proteome</keyword>
<gene>
    <name evidence="1" type="ORF">RND71_035494</name>
</gene>
<dbReference type="EMBL" id="JAVYJV010000019">
    <property type="protein sequence ID" value="KAK4345318.1"/>
    <property type="molecule type" value="Genomic_DNA"/>
</dbReference>
<protein>
    <submittedName>
        <fullName evidence="1">Uncharacterized protein</fullName>
    </submittedName>
</protein>
<dbReference type="InterPro" id="IPR027417">
    <property type="entry name" value="P-loop_NTPase"/>
</dbReference>
<organism evidence="1 2">
    <name type="scientific">Anisodus tanguticus</name>
    <dbReference type="NCBI Taxonomy" id="243964"/>
    <lineage>
        <taxon>Eukaryota</taxon>
        <taxon>Viridiplantae</taxon>
        <taxon>Streptophyta</taxon>
        <taxon>Embryophyta</taxon>
        <taxon>Tracheophyta</taxon>
        <taxon>Spermatophyta</taxon>
        <taxon>Magnoliopsida</taxon>
        <taxon>eudicotyledons</taxon>
        <taxon>Gunneridae</taxon>
        <taxon>Pentapetalae</taxon>
        <taxon>asterids</taxon>
        <taxon>lamiids</taxon>
        <taxon>Solanales</taxon>
        <taxon>Solanaceae</taxon>
        <taxon>Solanoideae</taxon>
        <taxon>Hyoscyameae</taxon>
        <taxon>Anisodus</taxon>
    </lineage>
</organism>
<dbReference type="Proteomes" id="UP001291623">
    <property type="component" value="Unassembled WGS sequence"/>
</dbReference>
<dbReference type="PANTHER" id="PTHR23074">
    <property type="entry name" value="AAA DOMAIN-CONTAINING"/>
    <property type="match status" value="1"/>
</dbReference>
<proteinExistence type="predicted"/>
<dbReference type="AlphaFoldDB" id="A0AAE1R5Q3"/>
<dbReference type="Gene3D" id="3.40.50.300">
    <property type="entry name" value="P-loop containing nucleotide triphosphate hydrolases"/>
    <property type="match status" value="1"/>
</dbReference>
<dbReference type="GO" id="GO:0016887">
    <property type="term" value="F:ATP hydrolysis activity"/>
    <property type="evidence" value="ECO:0007669"/>
    <property type="project" value="TreeGrafter"/>
</dbReference>
<name>A0AAE1R5Q3_9SOLA</name>
<dbReference type="InterPro" id="IPR050304">
    <property type="entry name" value="MT-severing_AAA_ATPase"/>
</dbReference>
<evidence type="ECO:0000313" key="2">
    <source>
        <dbReference type="Proteomes" id="UP001291623"/>
    </source>
</evidence>
<reference evidence="1" key="1">
    <citation type="submission" date="2023-12" db="EMBL/GenBank/DDBJ databases">
        <title>Genome assembly of Anisodus tanguticus.</title>
        <authorList>
            <person name="Wang Y.-J."/>
        </authorList>
    </citation>
    <scope>NUCLEOTIDE SEQUENCE</scope>
    <source>
        <strain evidence="1">KB-2021</strain>
        <tissue evidence="1">Leaf</tissue>
    </source>
</reference>
<comment type="caution">
    <text evidence="1">The sequence shown here is derived from an EMBL/GenBank/DDBJ whole genome shotgun (WGS) entry which is preliminary data.</text>
</comment>
<dbReference type="PANTHER" id="PTHR23074:SF150">
    <property type="entry name" value="KATANIN P60 ATPASE-CONTAINING SUBUNIT A1-LIKE"/>
    <property type="match status" value="1"/>
</dbReference>
<evidence type="ECO:0000313" key="1">
    <source>
        <dbReference type="EMBL" id="KAK4345318.1"/>
    </source>
</evidence>
<accession>A0AAE1R5Q3</accession>
<sequence length="105" mass="11558">MFGPCGTRKTHLAKAVVPCVENVPEGDKSKGKYNGAHSELAAKLEKEILETNPGVKWDDVAGLSEAKRILQEAVVLPLLMVEYFQLAPGLDIEEVAQRTEGLQWR</sequence>
<dbReference type="GO" id="GO:0051013">
    <property type="term" value="P:microtubule severing"/>
    <property type="evidence" value="ECO:0007669"/>
    <property type="project" value="TreeGrafter"/>
</dbReference>